<proteinExistence type="inferred from homology"/>
<dbReference type="PANTHER" id="PTHR12169">
    <property type="entry name" value="ATPASE N2B"/>
    <property type="match status" value="1"/>
</dbReference>
<evidence type="ECO:0000256" key="3">
    <source>
        <dbReference type="ARBA" id="ARBA00022840"/>
    </source>
</evidence>
<keyword evidence="2" id="KW-0547">Nucleotide-binding</keyword>
<keyword evidence="5" id="KW-1185">Reference proteome</keyword>
<evidence type="ECO:0000313" key="5">
    <source>
        <dbReference type="Proteomes" id="UP000796761"/>
    </source>
</evidence>
<dbReference type="Gene3D" id="3.40.50.300">
    <property type="entry name" value="P-loop containing nucleotide triphosphate hydrolases"/>
    <property type="match status" value="1"/>
</dbReference>
<dbReference type="SUPFAM" id="SSF52540">
    <property type="entry name" value="P-loop containing nucleoside triphosphate hydrolases"/>
    <property type="match status" value="1"/>
</dbReference>
<evidence type="ECO:0008006" key="6">
    <source>
        <dbReference type="Google" id="ProtNLM"/>
    </source>
</evidence>
<dbReference type="PANTHER" id="PTHR12169:SF6">
    <property type="entry name" value="AFG1-LIKE ATPASE"/>
    <property type="match status" value="1"/>
</dbReference>
<accession>A0A8K1GPK8</accession>
<evidence type="ECO:0000256" key="2">
    <source>
        <dbReference type="ARBA" id="ARBA00022741"/>
    </source>
</evidence>
<evidence type="ECO:0000256" key="1">
    <source>
        <dbReference type="ARBA" id="ARBA00010322"/>
    </source>
</evidence>
<keyword evidence="3" id="KW-0067">ATP-binding</keyword>
<dbReference type="OrthoDB" id="548867at2759"/>
<evidence type="ECO:0000313" key="4">
    <source>
        <dbReference type="EMBL" id="TRZ22949.1"/>
    </source>
</evidence>
<dbReference type="InterPro" id="IPR005654">
    <property type="entry name" value="ATPase_AFG1-like"/>
</dbReference>
<dbReference type="FunFam" id="3.40.50.300:FF:000735">
    <property type="entry name" value="Lactation elevated 1 (Predicted)"/>
    <property type="match status" value="1"/>
</dbReference>
<sequence length="678" mass="77805">MLHFKSCLQFWAPHYVKDIEGLEWVQRRAVKVVKGLEHKSCEEQLRGLGLFSLEKRRLSVLIALCNCLKGGFSREQKVRKKVAPWCRIYRSRELQVNVVTSNTVLHPESWEAYTAQADEKTGPGTPTDAHARALLVCNGPLEHYDFLIKQEELKNDEQQRRVVQHLQKLHESLKGYSIDSKSILSKLFAKTNHPKGLYVYGDVGTGKTMLMDMFYSHLEVERKKRVHFHGFMLDVHQRIHRLKQNLPKRTAGFMAKSYDPIAPVAEEISKEAALLCFDEFQVTDIADAMILKQLFENLFQNGVVVVATSNRPPEDLYKNGLQRANFVPFIAVLKKYCSTVQLDSGIDYRKRALPAAGKLYYLTSEADVEAVMDKLFDELAQKQNDLTRPRILKVQGRELRLNKACGTIADFTFEELCDRPLGASDYLEISKHFDTVFVRDIPLLTTAKRTQTRRFITLIDTFYEHKVRMICSAAAPLQGLFLMGHDSGEVQDNRVLMDDLDLSQGSILGPVLFNIFINYLDAESEGILAKLPMILNWEELLKPSRAGRETQQRDLDKLEDWAITNHMKFSEGKCQILHLGWDNPGCMDRLGNERLESSALERGRGGADTDLFSVETSNRTQRGNGLKLCQWRVGLDIRKRFFTQRVVDYWHKLPREVVTAPSLREFKKHLPNAFRCKV</sequence>
<protein>
    <recommendedName>
        <fullName evidence="6">AFG1-like ATPase</fullName>
    </recommendedName>
</protein>
<name>A0A8K1GPK8_9PASS</name>
<dbReference type="GO" id="GO:0005524">
    <property type="term" value="F:ATP binding"/>
    <property type="evidence" value="ECO:0007669"/>
    <property type="project" value="UniProtKB-KW"/>
</dbReference>
<comment type="similarity">
    <text evidence="1">Belongs to the AFG1 ATPase family.</text>
</comment>
<organism evidence="4 5">
    <name type="scientific">Zosterops borbonicus</name>
    <dbReference type="NCBI Taxonomy" id="364589"/>
    <lineage>
        <taxon>Eukaryota</taxon>
        <taxon>Metazoa</taxon>
        <taxon>Chordata</taxon>
        <taxon>Craniata</taxon>
        <taxon>Vertebrata</taxon>
        <taxon>Euteleostomi</taxon>
        <taxon>Archelosauria</taxon>
        <taxon>Archosauria</taxon>
        <taxon>Dinosauria</taxon>
        <taxon>Saurischia</taxon>
        <taxon>Theropoda</taxon>
        <taxon>Coelurosauria</taxon>
        <taxon>Aves</taxon>
        <taxon>Neognathae</taxon>
        <taxon>Neoaves</taxon>
        <taxon>Telluraves</taxon>
        <taxon>Australaves</taxon>
        <taxon>Passeriformes</taxon>
        <taxon>Sylvioidea</taxon>
        <taxon>Zosteropidae</taxon>
        <taxon>Zosterops</taxon>
    </lineage>
</organism>
<gene>
    <name evidence="4" type="ORF">HGM15179_004149</name>
</gene>
<dbReference type="GO" id="GO:0016887">
    <property type="term" value="F:ATP hydrolysis activity"/>
    <property type="evidence" value="ECO:0007669"/>
    <property type="project" value="InterPro"/>
</dbReference>
<reference evidence="4" key="1">
    <citation type="submission" date="2019-04" db="EMBL/GenBank/DDBJ databases">
        <title>Genome assembly of Zosterops borbonicus 15179.</title>
        <authorList>
            <person name="Leroy T."/>
            <person name="Anselmetti Y."/>
            <person name="Tilak M.-K."/>
            <person name="Nabholz B."/>
        </authorList>
    </citation>
    <scope>NUCLEOTIDE SEQUENCE</scope>
    <source>
        <strain evidence="4">HGM_15179</strain>
        <tissue evidence="4">Muscle</tissue>
    </source>
</reference>
<dbReference type="Proteomes" id="UP000796761">
    <property type="component" value="Unassembled WGS sequence"/>
</dbReference>
<dbReference type="Pfam" id="PF03969">
    <property type="entry name" value="AFG1_ATPase"/>
    <property type="match status" value="1"/>
</dbReference>
<comment type="caution">
    <text evidence="4">The sequence shown here is derived from an EMBL/GenBank/DDBJ whole genome shotgun (WGS) entry which is preliminary data.</text>
</comment>
<dbReference type="NCBIfam" id="NF040713">
    <property type="entry name" value="ZapE"/>
    <property type="match status" value="1"/>
</dbReference>
<dbReference type="GO" id="GO:0005739">
    <property type="term" value="C:mitochondrion"/>
    <property type="evidence" value="ECO:0007669"/>
    <property type="project" value="TreeGrafter"/>
</dbReference>
<dbReference type="AlphaFoldDB" id="A0A8K1GPK8"/>
<dbReference type="InterPro" id="IPR027417">
    <property type="entry name" value="P-loop_NTPase"/>
</dbReference>
<dbReference type="EMBL" id="SWJQ01000085">
    <property type="protein sequence ID" value="TRZ22949.1"/>
    <property type="molecule type" value="Genomic_DNA"/>
</dbReference>